<dbReference type="GO" id="GO:0070042">
    <property type="term" value="F:rRNA (uridine-N3-)-methyltransferase activity"/>
    <property type="evidence" value="ECO:0007669"/>
    <property type="project" value="TreeGrafter"/>
</dbReference>
<evidence type="ECO:0000256" key="9">
    <source>
        <dbReference type="ARBA" id="ARBA00022691"/>
    </source>
</evidence>
<feature type="domain" description="Ribosomal RNA small subunit methyltransferase E PUA-like" evidence="14">
    <location>
        <begin position="20"/>
        <end position="65"/>
    </location>
</feature>
<dbReference type="InterPro" id="IPR046886">
    <property type="entry name" value="RsmE_MTase_dom"/>
</dbReference>
<evidence type="ECO:0000259" key="13">
    <source>
        <dbReference type="Pfam" id="PF04452"/>
    </source>
</evidence>
<dbReference type="SUPFAM" id="SSF75217">
    <property type="entry name" value="alpha/beta knot"/>
    <property type="match status" value="1"/>
</dbReference>
<evidence type="ECO:0000259" key="14">
    <source>
        <dbReference type="Pfam" id="PF20260"/>
    </source>
</evidence>
<evidence type="ECO:0000256" key="1">
    <source>
        <dbReference type="ARBA" id="ARBA00004496"/>
    </source>
</evidence>
<dbReference type="InterPro" id="IPR029026">
    <property type="entry name" value="tRNA_m1G_MTases_N"/>
</dbReference>
<dbReference type="Gene3D" id="3.40.1280.10">
    <property type="match status" value="1"/>
</dbReference>
<dbReference type="InterPro" id="IPR006700">
    <property type="entry name" value="RsmE"/>
</dbReference>
<dbReference type="PANTHER" id="PTHR30027">
    <property type="entry name" value="RIBOSOMAL RNA SMALL SUBUNIT METHYLTRANSFERASE E"/>
    <property type="match status" value="1"/>
</dbReference>
<dbReference type="PIRSF" id="PIRSF015601">
    <property type="entry name" value="MTase_slr0722"/>
    <property type="match status" value="1"/>
</dbReference>
<dbReference type="EC" id="2.1.1.193" evidence="3 12"/>
<dbReference type="RefSeq" id="WP_161208680.1">
    <property type="nucleotide sequence ID" value="NZ_WWVT01000003.1"/>
</dbReference>
<evidence type="ECO:0000256" key="3">
    <source>
        <dbReference type="ARBA" id="ARBA00012328"/>
    </source>
</evidence>
<dbReference type="Pfam" id="PF04452">
    <property type="entry name" value="Methyltrans_RNA"/>
    <property type="match status" value="1"/>
</dbReference>
<comment type="caution">
    <text evidence="15">The sequence shown here is derived from an EMBL/GenBank/DDBJ whole genome shotgun (WGS) entry which is preliminary data.</text>
</comment>
<keyword evidence="9 12" id="KW-0949">S-adenosyl-L-methionine</keyword>
<dbReference type="Proteomes" id="UP000473323">
    <property type="component" value="Unassembled WGS sequence"/>
</dbReference>
<dbReference type="GO" id="GO:0070475">
    <property type="term" value="P:rRNA base methylation"/>
    <property type="evidence" value="ECO:0007669"/>
    <property type="project" value="TreeGrafter"/>
</dbReference>
<evidence type="ECO:0000256" key="6">
    <source>
        <dbReference type="ARBA" id="ARBA00022552"/>
    </source>
</evidence>
<dbReference type="GO" id="GO:0005737">
    <property type="term" value="C:cytoplasm"/>
    <property type="evidence" value="ECO:0007669"/>
    <property type="project" value="UniProtKB-SubCell"/>
</dbReference>
<name>A0A6L8T9Z7_9FIRM</name>
<dbReference type="SUPFAM" id="SSF88697">
    <property type="entry name" value="PUA domain-like"/>
    <property type="match status" value="1"/>
</dbReference>
<gene>
    <name evidence="15" type="ORF">GT694_02990</name>
</gene>
<evidence type="ECO:0000256" key="11">
    <source>
        <dbReference type="ARBA" id="ARBA00047944"/>
    </source>
</evidence>
<organism evidence="15 16">
    <name type="scientific">Blautia massiliensis</name>
    <name type="common">ex Durand et al. 2017</name>
    <dbReference type="NCBI Taxonomy" id="1737424"/>
    <lineage>
        <taxon>Bacteria</taxon>
        <taxon>Bacillati</taxon>
        <taxon>Bacillota</taxon>
        <taxon>Clostridia</taxon>
        <taxon>Lachnospirales</taxon>
        <taxon>Lachnospiraceae</taxon>
        <taxon>Blautia</taxon>
    </lineage>
</organism>
<evidence type="ECO:0000256" key="10">
    <source>
        <dbReference type="ARBA" id="ARBA00025699"/>
    </source>
</evidence>
<dbReference type="CDD" id="cd18084">
    <property type="entry name" value="RsmE-like"/>
    <property type="match status" value="1"/>
</dbReference>
<reference evidence="15 16" key="1">
    <citation type="journal article" date="2019" name="Nat. Med.">
        <title>A library of human gut bacterial isolates paired with longitudinal multiomics data enables mechanistic microbiome research.</title>
        <authorList>
            <person name="Poyet M."/>
            <person name="Groussin M."/>
            <person name="Gibbons S.M."/>
            <person name="Avila-Pacheco J."/>
            <person name="Jiang X."/>
            <person name="Kearney S.M."/>
            <person name="Perrotta A.R."/>
            <person name="Berdy B."/>
            <person name="Zhao S."/>
            <person name="Lieberman T.D."/>
            <person name="Swanson P.K."/>
            <person name="Smith M."/>
            <person name="Roesemann S."/>
            <person name="Alexander J.E."/>
            <person name="Rich S.A."/>
            <person name="Livny J."/>
            <person name="Vlamakis H."/>
            <person name="Clish C."/>
            <person name="Bullock K."/>
            <person name="Deik A."/>
            <person name="Scott J."/>
            <person name="Pierce K.A."/>
            <person name="Xavier R.J."/>
            <person name="Alm E.J."/>
        </authorList>
    </citation>
    <scope>NUCLEOTIDE SEQUENCE [LARGE SCALE GENOMIC DNA]</scope>
    <source>
        <strain evidence="15 16">BIOML-A4</strain>
    </source>
</reference>
<comment type="similarity">
    <text evidence="2 12">Belongs to the RNA methyltransferase RsmE family.</text>
</comment>
<keyword evidence="7 12" id="KW-0489">Methyltransferase</keyword>
<evidence type="ECO:0000256" key="8">
    <source>
        <dbReference type="ARBA" id="ARBA00022679"/>
    </source>
</evidence>
<protein>
    <recommendedName>
        <fullName evidence="4 12">Ribosomal RNA small subunit methyltransferase E</fullName>
        <ecNumber evidence="3 12">2.1.1.193</ecNumber>
    </recommendedName>
</protein>
<dbReference type="InterPro" id="IPR046887">
    <property type="entry name" value="RsmE_PUA-like"/>
</dbReference>
<keyword evidence="6 12" id="KW-0698">rRNA processing</keyword>
<evidence type="ECO:0000313" key="15">
    <source>
        <dbReference type="EMBL" id="MZL61028.1"/>
    </source>
</evidence>
<evidence type="ECO:0000256" key="2">
    <source>
        <dbReference type="ARBA" id="ARBA00005528"/>
    </source>
</evidence>
<feature type="domain" description="Ribosomal RNA small subunit methyltransferase E methyltransferase" evidence="13">
    <location>
        <begin position="75"/>
        <end position="241"/>
    </location>
</feature>
<evidence type="ECO:0000256" key="12">
    <source>
        <dbReference type="PIRNR" id="PIRNR015601"/>
    </source>
</evidence>
<dbReference type="NCBIfam" id="NF008692">
    <property type="entry name" value="PRK11713.1-5"/>
    <property type="match status" value="1"/>
</dbReference>
<accession>A0A6L8T9Z7</accession>
<dbReference type="EMBL" id="WWVT01000003">
    <property type="protein sequence ID" value="MZL61028.1"/>
    <property type="molecule type" value="Genomic_DNA"/>
</dbReference>
<dbReference type="AlphaFoldDB" id="A0A6L8T9Z7"/>
<keyword evidence="5 12" id="KW-0963">Cytoplasm</keyword>
<dbReference type="PANTHER" id="PTHR30027:SF3">
    <property type="entry name" value="16S RRNA (URACIL(1498)-N(3))-METHYLTRANSFERASE"/>
    <property type="match status" value="1"/>
</dbReference>
<evidence type="ECO:0000256" key="7">
    <source>
        <dbReference type="ARBA" id="ARBA00022603"/>
    </source>
</evidence>
<dbReference type="InterPro" id="IPR015947">
    <property type="entry name" value="PUA-like_sf"/>
</dbReference>
<comment type="catalytic activity">
    <reaction evidence="11 12">
        <text>uridine(1498) in 16S rRNA + S-adenosyl-L-methionine = N(3)-methyluridine(1498) in 16S rRNA + S-adenosyl-L-homocysteine + H(+)</text>
        <dbReference type="Rhea" id="RHEA:42920"/>
        <dbReference type="Rhea" id="RHEA-COMP:10283"/>
        <dbReference type="Rhea" id="RHEA-COMP:10284"/>
        <dbReference type="ChEBI" id="CHEBI:15378"/>
        <dbReference type="ChEBI" id="CHEBI:57856"/>
        <dbReference type="ChEBI" id="CHEBI:59789"/>
        <dbReference type="ChEBI" id="CHEBI:65315"/>
        <dbReference type="ChEBI" id="CHEBI:74502"/>
        <dbReference type="EC" id="2.1.1.193"/>
    </reaction>
</comment>
<dbReference type="Gene3D" id="2.40.240.20">
    <property type="entry name" value="Hypothetical PUA domain-like, domain 1"/>
    <property type="match status" value="1"/>
</dbReference>
<evidence type="ECO:0000313" key="16">
    <source>
        <dbReference type="Proteomes" id="UP000473323"/>
    </source>
</evidence>
<dbReference type="Pfam" id="PF20260">
    <property type="entry name" value="PUA_4"/>
    <property type="match status" value="1"/>
</dbReference>
<dbReference type="NCBIfam" id="TIGR00046">
    <property type="entry name" value="RsmE family RNA methyltransferase"/>
    <property type="match status" value="1"/>
</dbReference>
<dbReference type="InterPro" id="IPR029028">
    <property type="entry name" value="Alpha/beta_knot_MTases"/>
</dbReference>
<proteinExistence type="inferred from homology"/>
<keyword evidence="8 12" id="KW-0808">Transferase</keyword>
<evidence type="ECO:0000256" key="4">
    <source>
        <dbReference type="ARBA" id="ARBA00013673"/>
    </source>
</evidence>
<sequence>MQRFFVEPHQIDGERHEIHITGSDVNHIVNVLRMKKGEELWISDKEKEYHCVIENAGEDEVLLHILYVQEPDYELKNRIYLFQGLPKADKMELIVQKAVELGAYSVVPVSTRRCVVKLDNKKAEKKVSRWQQIAESAAKQSKRMLVPEVHSVMTFKEALAYAKELDVLLIPYELAKGMKETKELIQAIEPGKSIGVFIGPEGGFEEQEVADAMEAGAKPITLGHRILRTETAGLAVLSVLMFQLEDE</sequence>
<evidence type="ECO:0000256" key="5">
    <source>
        <dbReference type="ARBA" id="ARBA00022490"/>
    </source>
</evidence>
<comment type="function">
    <text evidence="10 12">Specifically methylates the N3 position of the uracil ring of uridine 1498 (m3U1498) in 16S rRNA. Acts on the fully assembled 30S ribosomal subunit.</text>
</comment>
<comment type="subcellular location">
    <subcellularLocation>
        <location evidence="1 12">Cytoplasm</location>
    </subcellularLocation>
</comment>